<keyword evidence="2" id="KW-0561">Oxygen transport</keyword>
<dbReference type="PRINTS" id="PR00409">
    <property type="entry name" value="PHDIOXRDTASE"/>
</dbReference>
<dbReference type="PANTHER" id="PTHR43396">
    <property type="entry name" value="FLAVOHEMOPROTEIN"/>
    <property type="match status" value="1"/>
</dbReference>
<evidence type="ECO:0000313" key="8">
    <source>
        <dbReference type="Proteomes" id="UP001431192"/>
    </source>
</evidence>
<reference evidence="7" key="1">
    <citation type="submission" date="2022-09" db="EMBL/GenBank/DDBJ databases">
        <title>Shewanella sp. KJ10-1 sp.nov, isolated from marine algae.</title>
        <authorList>
            <person name="Butt M."/>
            <person name="Lee J.K."/>
            <person name="Kim J.M."/>
            <person name="Choi D.G."/>
        </authorList>
    </citation>
    <scope>NUCLEOTIDE SEQUENCE</scope>
    <source>
        <strain evidence="7">KJ10-1</strain>
    </source>
</reference>
<dbReference type="Pfam" id="PF00175">
    <property type="entry name" value="NAD_binding_1"/>
    <property type="match status" value="1"/>
</dbReference>
<evidence type="ECO:0000256" key="4">
    <source>
        <dbReference type="ARBA" id="ARBA00023004"/>
    </source>
</evidence>
<evidence type="ECO:0000256" key="2">
    <source>
        <dbReference type="ARBA" id="ARBA00022621"/>
    </source>
</evidence>
<feature type="domain" description="FAD-binding FR-type" evidence="6">
    <location>
        <begin position="24"/>
        <end position="128"/>
    </location>
</feature>
<dbReference type="InterPro" id="IPR001433">
    <property type="entry name" value="OxRdtase_FAD/NAD-bd"/>
</dbReference>
<dbReference type="InterPro" id="IPR008333">
    <property type="entry name" value="Cbr1-like_FAD-bd_dom"/>
</dbReference>
<sequence>MANILIAAEESVYTANEQKEGGWRGEREFILVKREDESSVITSFYFQPFDNQGLPDFDAGQFLTIVFDDIDGVAVRRNYSLSDAAGKDYLRISVKREPNGVVSNHLYNNIQLGDKVKLRAPSGDFTLRSNTKPLVLLTAGVGITPAISMLNTAAGSGRDIRFIHAAINSDVHAFKQHVDTLAAGNNNIKPLYIYSQPQTHCQPHATGFIDASFIEAQLPADRDVELYVLSPIGFMKSALTIATSLGIPNNQIHYEFFGPAESLMPIRINK</sequence>
<dbReference type="InterPro" id="IPR017927">
    <property type="entry name" value="FAD-bd_FR_type"/>
</dbReference>
<evidence type="ECO:0000313" key="7">
    <source>
        <dbReference type="EMBL" id="MCT8987965.1"/>
    </source>
</evidence>
<protein>
    <submittedName>
        <fullName evidence="7">FAD-binding oxidoreductase</fullName>
    </submittedName>
</protein>
<dbReference type="Pfam" id="PF00970">
    <property type="entry name" value="FAD_binding_6"/>
    <property type="match status" value="1"/>
</dbReference>
<dbReference type="Gene3D" id="3.40.50.80">
    <property type="entry name" value="Nucleotide-binding domain of ferredoxin-NADP reductase (FNR) module"/>
    <property type="match status" value="1"/>
</dbReference>
<gene>
    <name evidence="7" type="ORF">N4T56_17685</name>
</gene>
<comment type="caution">
    <text evidence="7">The sequence shown here is derived from an EMBL/GenBank/DDBJ whole genome shotgun (WGS) entry which is preliminary data.</text>
</comment>
<dbReference type="PANTHER" id="PTHR43396:SF3">
    <property type="entry name" value="FLAVOHEMOPROTEIN"/>
    <property type="match status" value="1"/>
</dbReference>
<evidence type="ECO:0000256" key="1">
    <source>
        <dbReference type="ARBA" id="ARBA00022617"/>
    </source>
</evidence>
<dbReference type="CDD" id="cd06184">
    <property type="entry name" value="flavohem_like_fad_nad_binding"/>
    <property type="match status" value="1"/>
</dbReference>
<organism evidence="7 8">
    <name type="scientific">Shewanella phaeophyticola</name>
    <dbReference type="NCBI Taxonomy" id="2978345"/>
    <lineage>
        <taxon>Bacteria</taxon>
        <taxon>Pseudomonadati</taxon>
        <taxon>Pseudomonadota</taxon>
        <taxon>Gammaproteobacteria</taxon>
        <taxon>Alteromonadales</taxon>
        <taxon>Shewanellaceae</taxon>
        <taxon>Shewanella</taxon>
    </lineage>
</organism>
<keyword evidence="1" id="KW-0349">Heme</keyword>
<evidence type="ECO:0000259" key="6">
    <source>
        <dbReference type="PROSITE" id="PS51384"/>
    </source>
</evidence>
<comment type="cofactor">
    <cofactor evidence="5">
        <name>[2Fe-2S] cluster</name>
        <dbReference type="ChEBI" id="CHEBI:190135"/>
    </cofactor>
</comment>
<keyword evidence="3" id="KW-0479">Metal-binding</keyword>
<dbReference type="SUPFAM" id="SSF63380">
    <property type="entry name" value="Riboflavin synthase domain-like"/>
    <property type="match status" value="1"/>
</dbReference>
<keyword evidence="8" id="KW-1185">Reference proteome</keyword>
<keyword evidence="2" id="KW-0813">Transport</keyword>
<dbReference type="Proteomes" id="UP001431192">
    <property type="component" value="Unassembled WGS sequence"/>
</dbReference>
<dbReference type="Gene3D" id="2.40.30.10">
    <property type="entry name" value="Translation factors"/>
    <property type="match status" value="1"/>
</dbReference>
<dbReference type="InterPro" id="IPR017938">
    <property type="entry name" value="Riboflavin_synthase-like_b-brl"/>
</dbReference>
<dbReference type="PROSITE" id="PS51384">
    <property type="entry name" value="FAD_FR"/>
    <property type="match status" value="1"/>
</dbReference>
<dbReference type="InterPro" id="IPR039261">
    <property type="entry name" value="FNR_nucleotide-bd"/>
</dbReference>
<accession>A0ABT2P879</accession>
<dbReference type="RefSeq" id="WP_261734159.1">
    <property type="nucleotide sequence ID" value="NZ_JAODOQ010000001.1"/>
</dbReference>
<dbReference type="SUPFAM" id="SSF52343">
    <property type="entry name" value="Ferredoxin reductase-like, C-terminal NADP-linked domain"/>
    <property type="match status" value="1"/>
</dbReference>
<proteinExistence type="predicted"/>
<name>A0ABT2P879_9GAMM</name>
<evidence type="ECO:0000256" key="3">
    <source>
        <dbReference type="ARBA" id="ARBA00022723"/>
    </source>
</evidence>
<keyword evidence="4" id="KW-0408">Iron</keyword>
<dbReference type="EMBL" id="JAODOQ010000001">
    <property type="protein sequence ID" value="MCT8987965.1"/>
    <property type="molecule type" value="Genomic_DNA"/>
</dbReference>
<evidence type="ECO:0000256" key="5">
    <source>
        <dbReference type="ARBA" id="ARBA00034078"/>
    </source>
</evidence>